<dbReference type="Proteomes" id="UP000000517">
    <property type="component" value="Chromosome"/>
</dbReference>
<dbReference type="eggNOG" id="COG0845">
    <property type="taxonomic scope" value="Bacteria"/>
</dbReference>
<dbReference type="STRING" id="59374.FSU_3174"/>
<sequence length="1517" mass="172876">MERINMTDLNDILNQIPQSNNICLFPLRLETRFFGVGANKELRVRIIPDEILLDYHKNGLCPDEAEDGKRFWIQWYIASGSKRREYEAWLNLCSKYPLSRAAWICRCLRPPKFDDYKRDGKLFGHRPYPGISEIEKACEKIYKNLGNLPIDENGIVNKSNPDAFEDNVTKLCQMMLNDMYEICKNLRQTSIVDYLYDSVLEMANHLKRRLESISKIYDENPDLKRNVTFDQTKDLDYWSLNDLMKVVNEFIRDYKVEFRVSLSDMRDEYLKRMDAHGFFRTCEIREKKNLEIPEASFLPGKFVFIGEAIDANGKVIRYSSAQKDYIVYSNDVKRKDIKLTIDPNSDPSCSIDSSGLKVDKSIQWMFDYNAAVDAGMAITVKVGANVKGFNYIYVLGVKQPESNQDDLLNLLNGHNYFGESLELLDPRIATNSIDGSMPTSCDDQEKRCRYEVEVNGEYVLSSGSNNDAKVLSQHLNADYTGCIGHIYNFNSERENNTKKAYEILWKKLNEKNTNVSLTRNFIGRFLIDHVRATGNIPSVKIGDLPYGFLPVSMYENLYSYLKNSTDYRTSSDYRNLYALLGDLLVLKKQWDTLCEDKVKNLSSLKGTDAEKKYLEMAGQTPYSVSFIQRDELSSVLIKKNEPSLGGLSLLNNLFNDAGCGNQPIQGSDKIYNIEKSSLVNALIAEGFSKDDSINYATEFIDILTYRLDAWFNGVLDFVMTRKTSEKCQIGAYGWIFNLKEKDSKNLNGDQDHFIVAPSIQHALSAAVLRSAYLKSKSNKDDSHVCVNLSSMRARQALRLVDGIRSGMSMSVVLGCDLERYLHDATLHGKKVELDMFIYPLRQLFPQTVNVEAKDARAEDYAMQVINGEALLETIINHDLWTWSSSVSEWLKQRLVDENDEKMAWLRDEDLKMSDVQRTAFFNIIERLMDSYDALNDLLLSEGVHRLVMGDQASFYAIGNFMANGEGGLPDPEILKTPSEHAVISHKAGVMLPENVSSSGKPFSLAEPCVDAWIESLVGGMDKICFFVKKEEKNETFIEPFSLKYVNVSASEYLYLSAYPSTFINYLETRWRLKTGDYASRITIMESGEDATISCSSSQMSLEDDSFRIQTIRNLLKKSHGMLPSDWISDIQSDKDDEALMDKNELAKRCAVLLDKAKTLQSVMTHWLYQASVVDNISGKLVFNGGYDDSKVSDAYKNLCDCIDFGMVNCFTGFDSDAYAGRFDMVLQFKEREHSVQIQKDLFQMVQSATDELEKRIAECTELVGSSEEEINKFSSEIIINAIQKLTLKNVKIFPKFRLDSNDLNIDNFVTQKKFGNYNDKLNEDSFDQWQDEVAEVREGMKDLHNLSMAQAALDKDAFSVSILQTSTKLDGNAFSGTPKLALIGEDWLGLPVDDESKLRDVDSLVLYNIDKKTFKSKNYNSGFIFDAWLEYIPYKKHNAGLVFHCDRPDAEAPQTVLVAVNPNKVTANAKWDFSSLKGILETTSKMMKYRALEPYYIYEDSELSQIFPLYGNKFGNL</sequence>
<dbReference type="HOGENOM" id="CLU_247915_0_0_0"/>
<organism evidence="1 2">
    <name type="scientific">Fibrobacter succinogenes (strain ATCC 19169 / S85)</name>
    <dbReference type="NCBI Taxonomy" id="59374"/>
    <lineage>
        <taxon>Bacteria</taxon>
        <taxon>Pseudomonadati</taxon>
        <taxon>Fibrobacterota</taxon>
        <taxon>Fibrobacteria</taxon>
        <taxon>Fibrobacterales</taxon>
        <taxon>Fibrobacteraceae</taxon>
        <taxon>Fibrobacter</taxon>
    </lineage>
</organism>
<gene>
    <name evidence="1" type="ordered locus">FSU_3174</name>
</gene>
<accession>D9S8G3</accession>
<dbReference type="PATRIC" id="fig|59374.8.peg.3036"/>
<protein>
    <submittedName>
        <fullName evidence="1">Uncharacterized protein</fullName>
    </submittedName>
</protein>
<reference evidence="2" key="1">
    <citation type="submission" date="2010-08" db="EMBL/GenBank/DDBJ databases">
        <title>Complete sequence of Fibrobacter succinogenes subsp. succinogenes S85.</title>
        <authorList>
            <person name="Durkin A.S."/>
            <person name="Nelson K.E."/>
            <person name="Morrison M."/>
            <person name="Forsberg C.W."/>
            <person name="Wilson D.B."/>
            <person name="Russell J.B."/>
            <person name="Cann I.K.O."/>
            <person name="Mackie R.I."/>
            <person name="White B.A."/>
        </authorList>
    </citation>
    <scope>NUCLEOTIDE SEQUENCE [LARGE SCALE GENOMIC DNA]</scope>
    <source>
        <strain evidence="2">ATCC 19169 / S85</strain>
    </source>
</reference>
<dbReference type="KEGG" id="fsc:FSU_3174"/>
<evidence type="ECO:0000313" key="1">
    <source>
        <dbReference type="EMBL" id="ADL27235.1"/>
    </source>
</evidence>
<dbReference type="EMBL" id="CP002158">
    <property type="protein sequence ID" value="ADL27235.1"/>
    <property type="molecule type" value="Genomic_DNA"/>
</dbReference>
<name>D9S8G3_FIBSS</name>
<proteinExistence type="predicted"/>
<evidence type="ECO:0000313" key="2">
    <source>
        <dbReference type="Proteomes" id="UP000000517"/>
    </source>
</evidence>
<dbReference type="eggNOG" id="COG1579">
    <property type="taxonomic scope" value="Bacteria"/>
</dbReference>